<dbReference type="EMBL" id="RJAI01000047">
    <property type="protein sequence ID" value="RNF86714.1"/>
    <property type="molecule type" value="Genomic_DNA"/>
</dbReference>
<evidence type="ECO:0000256" key="2">
    <source>
        <dbReference type="ARBA" id="ARBA00023015"/>
    </source>
</evidence>
<reference evidence="6 8" key="1">
    <citation type="submission" date="2015-10" db="EMBL/GenBank/DDBJ databases">
        <title>Pseudomonas putida clinical strains.</title>
        <authorList>
            <person name="Molina L."/>
            <person name="Udaondo Z."/>
        </authorList>
    </citation>
    <scope>NUCLEOTIDE SEQUENCE [LARGE SCALE GENOMIC DNA]</scope>
    <source>
        <strain evidence="6 8">HB13667</strain>
    </source>
</reference>
<name>A0A059UT53_PSEPU</name>
<dbReference type="Pfam" id="PF00126">
    <property type="entry name" value="HTH_1"/>
    <property type="match status" value="1"/>
</dbReference>
<dbReference type="GO" id="GO:0043565">
    <property type="term" value="F:sequence-specific DNA binding"/>
    <property type="evidence" value="ECO:0007669"/>
    <property type="project" value="TreeGrafter"/>
</dbReference>
<dbReference type="InterPro" id="IPR036390">
    <property type="entry name" value="WH_DNA-bd_sf"/>
</dbReference>
<organism evidence="7 9">
    <name type="scientific">Pseudomonas putida</name>
    <name type="common">Arthrobacter siderocapsulatus</name>
    <dbReference type="NCBI Taxonomy" id="303"/>
    <lineage>
        <taxon>Bacteria</taxon>
        <taxon>Pseudomonadati</taxon>
        <taxon>Pseudomonadota</taxon>
        <taxon>Gammaproteobacteria</taxon>
        <taxon>Pseudomonadales</taxon>
        <taxon>Pseudomonadaceae</taxon>
        <taxon>Pseudomonas</taxon>
    </lineage>
</organism>
<dbReference type="Proteomes" id="UP000050437">
    <property type="component" value="Unassembled WGS sequence"/>
</dbReference>
<dbReference type="GeneID" id="97168508"/>
<dbReference type="GO" id="GO:0006351">
    <property type="term" value="P:DNA-templated transcription"/>
    <property type="evidence" value="ECO:0007669"/>
    <property type="project" value="TreeGrafter"/>
</dbReference>
<dbReference type="Pfam" id="PF03466">
    <property type="entry name" value="LysR_substrate"/>
    <property type="match status" value="1"/>
</dbReference>
<feature type="domain" description="HTH lysR-type" evidence="5">
    <location>
        <begin position="1"/>
        <end position="59"/>
    </location>
</feature>
<dbReference type="Gene3D" id="1.10.10.10">
    <property type="entry name" value="Winged helix-like DNA-binding domain superfamily/Winged helix DNA-binding domain"/>
    <property type="match status" value="1"/>
</dbReference>
<dbReference type="PROSITE" id="PS50931">
    <property type="entry name" value="HTH_LYSR"/>
    <property type="match status" value="1"/>
</dbReference>
<evidence type="ECO:0000256" key="1">
    <source>
        <dbReference type="ARBA" id="ARBA00009437"/>
    </source>
</evidence>
<dbReference type="FunFam" id="1.10.10.10:FF:000001">
    <property type="entry name" value="LysR family transcriptional regulator"/>
    <property type="match status" value="1"/>
</dbReference>
<keyword evidence="3" id="KW-0238">DNA-binding</keyword>
<evidence type="ECO:0000259" key="5">
    <source>
        <dbReference type="PROSITE" id="PS50931"/>
    </source>
</evidence>
<evidence type="ECO:0000256" key="3">
    <source>
        <dbReference type="ARBA" id="ARBA00023125"/>
    </source>
</evidence>
<dbReference type="PATRIC" id="fig|303.167.peg.3412"/>
<proteinExistence type="inferred from homology"/>
<evidence type="ECO:0000256" key="4">
    <source>
        <dbReference type="ARBA" id="ARBA00023163"/>
    </source>
</evidence>
<sequence length="310" mass="34596">MDMLHAMRTFARVVECGSFAAAANALDISAAQVSRIVAELENQLQTRLLHRTTRRLRMSEAGERFLERARQIMLLTEEAVGEARGAHLTPRGRLRLHCPHGMGLLLMPLVAGYNALCPEVVIELTLSQRNPDPLAEGHDVVITVDGALPDSQLIAVPLGNIFSIPCAAPSYLLAHGVPERPEDLHQHRCLRMAYPMYEGDWVFPQGVDQCVIAPNDSFSTNVADAMLVASELGMGIGLLPFYTASQAIEQGRLCRLLAPYRLRESALYAIYPSRHYLDAKVRTWIDYLKEQLPALFEGHARVVDDSRYWR</sequence>
<reference evidence="7 9" key="2">
    <citation type="submission" date="2018-10" db="EMBL/GenBank/DDBJ databases">
        <title>An outbreak of IMP-63 producing strain in France.</title>
        <authorList>
            <person name="Bour M."/>
            <person name="Liapis E."/>
            <person name="Plesiat P."/>
        </authorList>
    </citation>
    <scope>NUCLEOTIDE SEQUENCE [LARGE SCALE GENOMIC DNA]</scope>
    <source>
        <strain evidence="7 9">12917</strain>
    </source>
</reference>
<dbReference type="InterPro" id="IPR036388">
    <property type="entry name" value="WH-like_DNA-bd_sf"/>
</dbReference>
<dbReference type="SUPFAM" id="SSF46785">
    <property type="entry name" value="Winged helix' DNA-binding domain"/>
    <property type="match status" value="1"/>
</dbReference>
<dbReference type="SUPFAM" id="SSF53850">
    <property type="entry name" value="Periplasmic binding protein-like II"/>
    <property type="match status" value="1"/>
</dbReference>
<dbReference type="Gene3D" id="3.40.190.290">
    <property type="match status" value="1"/>
</dbReference>
<accession>A0A059UT53</accession>
<comment type="caution">
    <text evidence="7">The sequence shown here is derived from an EMBL/GenBank/DDBJ whole genome shotgun (WGS) entry which is preliminary data.</text>
</comment>
<keyword evidence="2" id="KW-0805">Transcription regulation</keyword>
<gene>
    <name evidence="7" type="ORF">EFK07_19530</name>
    <name evidence="6" type="ORF">HB13667_23890</name>
</gene>
<dbReference type="PANTHER" id="PTHR30537:SF5">
    <property type="entry name" value="HTH-TYPE TRANSCRIPTIONAL ACTIVATOR TTDR-RELATED"/>
    <property type="match status" value="1"/>
</dbReference>
<evidence type="ECO:0000313" key="8">
    <source>
        <dbReference type="Proteomes" id="UP000050437"/>
    </source>
</evidence>
<evidence type="ECO:0000313" key="9">
    <source>
        <dbReference type="Proteomes" id="UP000278162"/>
    </source>
</evidence>
<dbReference type="AlphaFoldDB" id="A0A059UT53"/>
<protein>
    <submittedName>
        <fullName evidence="7">LysR family transcriptional regulator</fullName>
    </submittedName>
</protein>
<dbReference type="InterPro" id="IPR005119">
    <property type="entry name" value="LysR_subst-bd"/>
</dbReference>
<dbReference type="InterPro" id="IPR000847">
    <property type="entry name" value="LysR_HTH_N"/>
</dbReference>
<evidence type="ECO:0000313" key="6">
    <source>
        <dbReference type="EMBL" id="KPM59606.1"/>
    </source>
</evidence>
<comment type="similarity">
    <text evidence="1">Belongs to the LysR transcriptional regulatory family.</text>
</comment>
<dbReference type="CDD" id="cd08422">
    <property type="entry name" value="PBP2_CrgA_like"/>
    <property type="match status" value="1"/>
</dbReference>
<dbReference type="KEGG" id="ppud:DW66_3243"/>
<keyword evidence="4" id="KW-0804">Transcription</keyword>
<dbReference type="PANTHER" id="PTHR30537">
    <property type="entry name" value="HTH-TYPE TRANSCRIPTIONAL REGULATOR"/>
    <property type="match status" value="1"/>
</dbReference>
<dbReference type="GO" id="GO:0003700">
    <property type="term" value="F:DNA-binding transcription factor activity"/>
    <property type="evidence" value="ECO:0007669"/>
    <property type="project" value="InterPro"/>
</dbReference>
<dbReference type="OrthoDB" id="9786526at2"/>
<dbReference type="RefSeq" id="WP_013972881.1">
    <property type="nucleotide sequence ID" value="NZ_CP007620.1"/>
</dbReference>
<dbReference type="EMBL" id="LKKS01000130">
    <property type="protein sequence ID" value="KPM59606.1"/>
    <property type="molecule type" value="Genomic_DNA"/>
</dbReference>
<dbReference type="InterPro" id="IPR058163">
    <property type="entry name" value="LysR-type_TF_proteobact-type"/>
</dbReference>
<evidence type="ECO:0000313" key="7">
    <source>
        <dbReference type="EMBL" id="RNF86714.1"/>
    </source>
</evidence>
<dbReference type="Proteomes" id="UP000278162">
    <property type="component" value="Unassembled WGS sequence"/>
</dbReference>